<evidence type="ECO:0000256" key="12">
    <source>
        <dbReference type="RuleBase" id="RU003357"/>
    </source>
</evidence>
<evidence type="ECO:0000256" key="11">
    <source>
        <dbReference type="PROSITE-ProRule" id="PRU01360"/>
    </source>
</evidence>
<evidence type="ECO:0000256" key="2">
    <source>
        <dbReference type="ARBA" id="ARBA00022448"/>
    </source>
</evidence>
<dbReference type="PANTHER" id="PTHR32552:SF81">
    <property type="entry name" value="TONB-DEPENDENT OUTER MEMBRANE RECEPTOR"/>
    <property type="match status" value="1"/>
</dbReference>
<organism evidence="17 18">
    <name type="scientific">Solimonas marina</name>
    <dbReference type="NCBI Taxonomy" id="2714601"/>
    <lineage>
        <taxon>Bacteria</taxon>
        <taxon>Pseudomonadati</taxon>
        <taxon>Pseudomonadota</taxon>
        <taxon>Gammaproteobacteria</taxon>
        <taxon>Nevskiales</taxon>
        <taxon>Nevskiaceae</taxon>
        <taxon>Solimonas</taxon>
    </lineage>
</organism>
<name>A0A970BAX1_9GAMM</name>
<evidence type="ECO:0000256" key="13">
    <source>
        <dbReference type="SAM" id="MobiDB-lite"/>
    </source>
</evidence>
<gene>
    <name evidence="17" type="ORF">G7Y82_15975</name>
</gene>
<feature type="region of interest" description="Disordered" evidence="13">
    <location>
        <begin position="304"/>
        <end position="323"/>
    </location>
</feature>
<comment type="subcellular location">
    <subcellularLocation>
        <location evidence="1 11">Cell outer membrane</location>
        <topology evidence="1 11">Multi-pass membrane protein</topology>
    </subcellularLocation>
</comment>
<evidence type="ECO:0000259" key="16">
    <source>
        <dbReference type="Pfam" id="PF07715"/>
    </source>
</evidence>
<evidence type="ECO:0000256" key="8">
    <source>
        <dbReference type="ARBA" id="ARBA00023077"/>
    </source>
</evidence>
<dbReference type="InterPro" id="IPR000531">
    <property type="entry name" value="Beta-barrel_TonB"/>
</dbReference>
<keyword evidence="7" id="KW-0406">Ion transport</keyword>
<dbReference type="EMBL" id="JAAVXB010000010">
    <property type="protein sequence ID" value="NKF23811.1"/>
    <property type="molecule type" value="Genomic_DNA"/>
</dbReference>
<protein>
    <submittedName>
        <fullName evidence="17">TonB-dependent receptor</fullName>
    </submittedName>
</protein>
<dbReference type="Pfam" id="PF07715">
    <property type="entry name" value="Plug"/>
    <property type="match status" value="1"/>
</dbReference>
<dbReference type="Pfam" id="PF00593">
    <property type="entry name" value="TonB_dep_Rec_b-barrel"/>
    <property type="match status" value="1"/>
</dbReference>
<evidence type="ECO:0000256" key="10">
    <source>
        <dbReference type="ARBA" id="ARBA00023237"/>
    </source>
</evidence>
<evidence type="ECO:0000256" key="9">
    <source>
        <dbReference type="ARBA" id="ARBA00023136"/>
    </source>
</evidence>
<keyword evidence="4" id="KW-0410">Iron transport</keyword>
<evidence type="ECO:0000313" key="17">
    <source>
        <dbReference type="EMBL" id="NKF23811.1"/>
    </source>
</evidence>
<keyword evidence="10 11" id="KW-0998">Cell outer membrane</keyword>
<feature type="domain" description="TonB-dependent receptor-like beta-barrel" evidence="15">
    <location>
        <begin position="278"/>
        <end position="750"/>
    </location>
</feature>
<keyword evidence="6" id="KW-0408">Iron</keyword>
<feature type="chain" id="PRO_5037423240" evidence="14">
    <location>
        <begin position="31"/>
        <end position="806"/>
    </location>
</feature>
<keyword evidence="18" id="KW-1185">Reference proteome</keyword>
<dbReference type="SUPFAM" id="SSF56935">
    <property type="entry name" value="Porins"/>
    <property type="match status" value="1"/>
</dbReference>
<sequence length="806" mass="87182">MIKKPIHWARLSPVAAGAMLFAAGSAPLYAQDAAPAADGELSTIPVPQEAPATPATEAPTDNGLAEVVVTAQKKKQNLQNVPLSVGVISADTLAESASFDAGSIEDFVANVQIDVDPQAPVIGIRGFSTETDNVGFEPSVGIVIDDLAIGRPEFVPDGMFDIDRVEVLRGSQGTLFGKNTIAGVINFVTTEPKDDFSGNVMLTGADPLQRRAEAAVNVPIIDGLLAGRVSGVYWKKLGDVENSTLGRKENSFSQRAGRAKLLFTPGDKWRISLSGQLSDTSVDYPNWQLYDASPNALAYAQEYDPSTEDNGTDSHTTENTPGYVDRHSHLLRGLVSYDAGDFWGLRDVNYTTIVGHAGFSIRSYFDIDTSAADIVNTRFNVDYQQNSVEFRPNGRADSLFGLGGDVDWTLGLFAFASDLDSHLDTLAGSDLIDFALSSAGLDALGIPSGTLGPILDLLPHLSVPIDDELLRGFAQTSRSYAVFGQMTWKLTDKLSTIAGFRFGWEKKEADFDTESVGPGLVALVVGADTFQAHRKRNEQDISPKGGLQYQWTPDVMTFATYTRGFKGGGFNATADTADNLTFSPEKAASWELGIKSRLFHNSMTFNATLYRTDVDNLQTVDNQGTSFTIGNAAKARLQGIEVESQWRAPWRWLSVVTSLAYGSAEYQKYTNAPAAQEDGDAETQDLSGRTLAHAPKFSGTLSPIVTTPLPFTSSMMLKLAADLSYRSGQYSSVDLDSHSHQDGYLLVGGRIVVLPESDRWAVIFSGTNLTNKHALDLVFDHAVFHDSYVAQQIPLRSLAISAQYNW</sequence>
<feature type="signal peptide" evidence="14">
    <location>
        <begin position="1"/>
        <end position="30"/>
    </location>
</feature>
<keyword evidence="14" id="KW-0732">Signal</keyword>
<dbReference type="RefSeq" id="WP_168149142.1">
    <property type="nucleotide sequence ID" value="NZ_JAAVXB010000010.1"/>
</dbReference>
<keyword evidence="8 12" id="KW-0798">TonB box</keyword>
<dbReference type="GO" id="GO:0006826">
    <property type="term" value="P:iron ion transport"/>
    <property type="evidence" value="ECO:0007669"/>
    <property type="project" value="UniProtKB-KW"/>
</dbReference>
<evidence type="ECO:0000256" key="3">
    <source>
        <dbReference type="ARBA" id="ARBA00022452"/>
    </source>
</evidence>
<keyword evidence="9 11" id="KW-0472">Membrane</keyword>
<evidence type="ECO:0000259" key="15">
    <source>
        <dbReference type="Pfam" id="PF00593"/>
    </source>
</evidence>
<evidence type="ECO:0000313" key="18">
    <source>
        <dbReference type="Proteomes" id="UP000653472"/>
    </source>
</evidence>
<evidence type="ECO:0000256" key="14">
    <source>
        <dbReference type="SAM" id="SignalP"/>
    </source>
</evidence>
<evidence type="ECO:0000256" key="6">
    <source>
        <dbReference type="ARBA" id="ARBA00023004"/>
    </source>
</evidence>
<accession>A0A970BAX1</accession>
<dbReference type="Proteomes" id="UP000653472">
    <property type="component" value="Unassembled WGS sequence"/>
</dbReference>
<comment type="caution">
    <text evidence="17">The sequence shown here is derived from an EMBL/GenBank/DDBJ whole genome shotgun (WGS) entry which is preliminary data.</text>
</comment>
<keyword evidence="5 11" id="KW-0812">Transmembrane</keyword>
<dbReference type="InterPro" id="IPR012910">
    <property type="entry name" value="Plug_dom"/>
</dbReference>
<evidence type="ECO:0000256" key="5">
    <source>
        <dbReference type="ARBA" id="ARBA00022692"/>
    </source>
</evidence>
<evidence type="ECO:0000256" key="1">
    <source>
        <dbReference type="ARBA" id="ARBA00004571"/>
    </source>
</evidence>
<feature type="domain" description="TonB-dependent receptor plug" evidence="16">
    <location>
        <begin position="78"/>
        <end position="184"/>
    </location>
</feature>
<dbReference type="InterPro" id="IPR036942">
    <property type="entry name" value="Beta-barrel_TonB_sf"/>
</dbReference>
<dbReference type="Gene3D" id="2.40.170.20">
    <property type="entry name" value="TonB-dependent receptor, beta-barrel domain"/>
    <property type="match status" value="1"/>
</dbReference>
<dbReference type="InterPro" id="IPR039426">
    <property type="entry name" value="TonB-dep_rcpt-like"/>
</dbReference>
<comment type="similarity">
    <text evidence="11 12">Belongs to the TonB-dependent receptor family.</text>
</comment>
<evidence type="ECO:0000256" key="4">
    <source>
        <dbReference type="ARBA" id="ARBA00022496"/>
    </source>
</evidence>
<dbReference type="AlphaFoldDB" id="A0A970BAX1"/>
<evidence type="ECO:0000256" key="7">
    <source>
        <dbReference type="ARBA" id="ARBA00023065"/>
    </source>
</evidence>
<dbReference type="PROSITE" id="PS52016">
    <property type="entry name" value="TONB_DEPENDENT_REC_3"/>
    <property type="match status" value="1"/>
</dbReference>
<dbReference type="PANTHER" id="PTHR32552">
    <property type="entry name" value="FERRICHROME IRON RECEPTOR-RELATED"/>
    <property type="match status" value="1"/>
</dbReference>
<keyword evidence="17" id="KW-0675">Receptor</keyword>
<dbReference type="GO" id="GO:0009279">
    <property type="term" value="C:cell outer membrane"/>
    <property type="evidence" value="ECO:0007669"/>
    <property type="project" value="UniProtKB-SubCell"/>
</dbReference>
<reference evidence="17" key="1">
    <citation type="submission" date="2020-03" db="EMBL/GenBank/DDBJ databases">
        <title>Solimonas marina sp. nov., isolated from deep seawater of the Pacific Ocean.</title>
        <authorList>
            <person name="Liu X."/>
            <person name="Lai Q."/>
            <person name="Sun F."/>
            <person name="Gai Y."/>
            <person name="Li G."/>
            <person name="Shao Z."/>
        </authorList>
    </citation>
    <scope>NUCLEOTIDE SEQUENCE</scope>
    <source>
        <strain evidence="17">C16B3</strain>
    </source>
</reference>
<keyword evidence="2 11" id="KW-0813">Transport</keyword>
<keyword evidence="3 11" id="KW-1134">Transmembrane beta strand</keyword>
<proteinExistence type="inferred from homology"/>